<proteinExistence type="predicted"/>
<evidence type="ECO:0008006" key="4">
    <source>
        <dbReference type="Google" id="ProtNLM"/>
    </source>
</evidence>
<dbReference type="OrthoDB" id="410307at2759"/>
<name>A0A7J6KZI0_PEROL</name>
<dbReference type="AlphaFoldDB" id="A0A7J6KZI0"/>
<accession>A0A7J6KZI0</accession>
<comment type="caution">
    <text evidence="2">The sequence shown here is derived from an EMBL/GenBank/DDBJ whole genome shotgun (WGS) entry which is preliminary data.</text>
</comment>
<organism evidence="2 3">
    <name type="scientific">Perkinsus olseni</name>
    <name type="common">Perkinsus atlanticus</name>
    <dbReference type="NCBI Taxonomy" id="32597"/>
    <lineage>
        <taxon>Eukaryota</taxon>
        <taxon>Sar</taxon>
        <taxon>Alveolata</taxon>
        <taxon>Perkinsozoa</taxon>
        <taxon>Perkinsea</taxon>
        <taxon>Perkinsida</taxon>
        <taxon>Perkinsidae</taxon>
        <taxon>Perkinsus</taxon>
    </lineage>
</organism>
<protein>
    <recommendedName>
        <fullName evidence="4">C3H1-type domain-containing protein</fullName>
    </recommendedName>
</protein>
<evidence type="ECO:0000313" key="2">
    <source>
        <dbReference type="EMBL" id="KAF4652570.1"/>
    </source>
</evidence>
<reference evidence="2 3" key="1">
    <citation type="submission" date="2020-04" db="EMBL/GenBank/DDBJ databases">
        <title>Perkinsus olseni comparative genomics.</title>
        <authorList>
            <person name="Bogema D.R."/>
        </authorList>
    </citation>
    <scope>NUCLEOTIDE SEQUENCE [LARGE SCALE GENOMIC DNA]</scope>
    <source>
        <strain evidence="2">ATCC PRA-179</strain>
    </source>
</reference>
<sequence length="271" mass="29295">MSDQDPPVPVTPLSLPHTSYYAEEGVHIPRAIAHSDVAITRHRRLQKTKLCRYGEHCTYRPLGRCFYAHSEEELKERPPKTEEEILAEQMEAAHNIAMQDQADDDMWGHLNMWQPPAPAPAPITVAPTPFGLPMAAFHQSAGTHSACWIFAMQAAAVAEAARLSATEAPVPQLANANAFSGMDYHSWAALKYAQNAIHNSNRGIHQDIPTASASVAASVRADQSSDGGGGTPDASSVPTGKDDLEETQSAHGGIEERNKPGIPLPEKARSR</sequence>
<evidence type="ECO:0000313" key="3">
    <source>
        <dbReference type="Proteomes" id="UP000570595"/>
    </source>
</evidence>
<evidence type="ECO:0000256" key="1">
    <source>
        <dbReference type="SAM" id="MobiDB-lite"/>
    </source>
</evidence>
<dbReference type="EMBL" id="JABAHT010000708">
    <property type="protein sequence ID" value="KAF4652570.1"/>
    <property type="molecule type" value="Genomic_DNA"/>
</dbReference>
<feature type="compositionally biased region" description="Low complexity" evidence="1">
    <location>
        <begin position="215"/>
        <end position="225"/>
    </location>
</feature>
<gene>
    <name evidence="2" type="ORF">FOZ61_009581</name>
</gene>
<dbReference type="Proteomes" id="UP000570595">
    <property type="component" value="Unassembled WGS sequence"/>
</dbReference>
<feature type="region of interest" description="Disordered" evidence="1">
    <location>
        <begin position="215"/>
        <end position="271"/>
    </location>
</feature>